<keyword evidence="2" id="KW-1185">Reference proteome</keyword>
<sequence length="152" mass="17134">MFVLLLRIDSPLKISEFWLTSELAPFGPEPESSLLSARHTLQFETANNDAIIVVHKTKEVQEFPPFINPWLNQEASIHNLENQIGQLAKIFSETPLGALPSNIEKNLREHAKAVTLRSGKKLVETPSMAVDKEKENVQATEEFTSIKEDEVQ</sequence>
<gene>
    <name evidence="1" type="ORF">M9H77_04349</name>
</gene>
<accession>A0ACC0CDU8</accession>
<dbReference type="EMBL" id="CM044701">
    <property type="protein sequence ID" value="KAI5683121.1"/>
    <property type="molecule type" value="Genomic_DNA"/>
</dbReference>
<protein>
    <submittedName>
        <fullName evidence="1">Uncharacterized protein</fullName>
    </submittedName>
</protein>
<name>A0ACC0CDU8_CATRO</name>
<comment type="caution">
    <text evidence="1">The sequence shown here is derived from an EMBL/GenBank/DDBJ whole genome shotgun (WGS) entry which is preliminary data.</text>
</comment>
<proteinExistence type="predicted"/>
<evidence type="ECO:0000313" key="2">
    <source>
        <dbReference type="Proteomes" id="UP001060085"/>
    </source>
</evidence>
<reference evidence="2" key="1">
    <citation type="journal article" date="2023" name="Nat. Plants">
        <title>Single-cell RNA sequencing provides a high-resolution roadmap for understanding the multicellular compartmentation of specialized metabolism.</title>
        <authorList>
            <person name="Sun S."/>
            <person name="Shen X."/>
            <person name="Li Y."/>
            <person name="Li Y."/>
            <person name="Wang S."/>
            <person name="Li R."/>
            <person name="Zhang H."/>
            <person name="Shen G."/>
            <person name="Guo B."/>
            <person name="Wei J."/>
            <person name="Xu J."/>
            <person name="St-Pierre B."/>
            <person name="Chen S."/>
            <person name="Sun C."/>
        </authorList>
    </citation>
    <scope>NUCLEOTIDE SEQUENCE [LARGE SCALE GENOMIC DNA]</scope>
</reference>
<dbReference type="Proteomes" id="UP001060085">
    <property type="component" value="Linkage Group LG01"/>
</dbReference>
<evidence type="ECO:0000313" key="1">
    <source>
        <dbReference type="EMBL" id="KAI5683121.1"/>
    </source>
</evidence>
<organism evidence="1 2">
    <name type="scientific">Catharanthus roseus</name>
    <name type="common">Madagascar periwinkle</name>
    <name type="synonym">Vinca rosea</name>
    <dbReference type="NCBI Taxonomy" id="4058"/>
    <lineage>
        <taxon>Eukaryota</taxon>
        <taxon>Viridiplantae</taxon>
        <taxon>Streptophyta</taxon>
        <taxon>Embryophyta</taxon>
        <taxon>Tracheophyta</taxon>
        <taxon>Spermatophyta</taxon>
        <taxon>Magnoliopsida</taxon>
        <taxon>eudicotyledons</taxon>
        <taxon>Gunneridae</taxon>
        <taxon>Pentapetalae</taxon>
        <taxon>asterids</taxon>
        <taxon>lamiids</taxon>
        <taxon>Gentianales</taxon>
        <taxon>Apocynaceae</taxon>
        <taxon>Rauvolfioideae</taxon>
        <taxon>Vinceae</taxon>
        <taxon>Catharanthinae</taxon>
        <taxon>Catharanthus</taxon>
    </lineage>
</organism>